<dbReference type="GO" id="GO:0052621">
    <property type="term" value="F:diguanylate cyclase activity"/>
    <property type="evidence" value="ECO:0007669"/>
    <property type="project" value="UniProtKB-EC"/>
</dbReference>
<sequence length="157" mass="17398">LTRCYNRRYLFDYLNEDFANPPLAENYSLIMVDIDHFKAINDTYGHTAGDKVLEEIAAILTHTVDDTGIVTRYGGEEFCIVLPTSTINSAIDIAHTIKNKVSTYKHGDIEVTCSIGVSSMAFTANTPSELIEQADAALFHSKHKGRNSVTSWNEIAP</sequence>
<comment type="catalytic activity">
    <reaction evidence="3">
        <text>2 GTP = 3',3'-c-di-GMP + 2 diphosphate</text>
        <dbReference type="Rhea" id="RHEA:24898"/>
        <dbReference type="ChEBI" id="CHEBI:33019"/>
        <dbReference type="ChEBI" id="CHEBI:37565"/>
        <dbReference type="ChEBI" id="CHEBI:58805"/>
        <dbReference type="EC" id="2.7.7.65"/>
    </reaction>
</comment>
<evidence type="ECO:0000256" key="1">
    <source>
        <dbReference type="ARBA" id="ARBA00001946"/>
    </source>
</evidence>
<dbReference type="SMART" id="SM00267">
    <property type="entry name" value="GGDEF"/>
    <property type="match status" value="1"/>
</dbReference>
<proteinExistence type="predicted"/>
<dbReference type="CDD" id="cd01949">
    <property type="entry name" value="GGDEF"/>
    <property type="match status" value="1"/>
</dbReference>
<dbReference type="FunFam" id="3.30.70.270:FF:000001">
    <property type="entry name" value="Diguanylate cyclase domain protein"/>
    <property type="match status" value="1"/>
</dbReference>
<evidence type="ECO:0000313" key="6">
    <source>
        <dbReference type="Proteomes" id="UP000264779"/>
    </source>
</evidence>
<reference evidence="5 6" key="1">
    <citation type="journal article" date="2018" name="Nat. Biotechnol.">
        <title>A standardized bacterial taxonomy based on genome phylogeny substantially revises the tree of life.</title>
        <authorList>
            <person name="Parks D.H."/>
            <person name="Chuvochina M."/>
            <person name="Waite D.W."/>
            <person name="Rinke C."/>
            <person name="Skarshewski A."/>
            <person name="Chaumeil P.A."/>
            <person name="Hugenholtz P."/>
        </authorList>
    </citation>
    <scope>NUCLEOTIDE SEQUENCE [LARGE SCALE GENOMIC DNA]</scope>
    <source>
        <strain evidence="5">UBA11621</strain>
    </source>
</reference>
<evidence type="ECO:0000259" key="4">
    <source>
        <dbReference type="PROSITE" id="PS50887"/>
    </source>
</evidence>
<evidence type="ECO:0000256" key="2">
    <source>
        <dbReference type="ARBA" id="ARBA00012528"/>
    </source>
</evidence>
<dbReference type="PROSITE" id="PS50887">
    <property type="entry name" value="GGDEF"/>
    <property type="match status" value="1"/>
</dbReference>
<organism evidence="5 6">
    <name type="scientific">Alteromonas australica</name>
    <dbReference type="NCBI Taxonomy" id="589873"/>
    <lineage>
        <taxon>Bacteria</taxon>
        <taxon>Pseudomonadati</taxon>
        <taxon>Pseudomonadota</taxon>
        <taxon>Gammaproteobacteria</taxon>
        <taxon>Alteromonadales</taxon>
        <taxon>Alteromonadaceae</taxon>
        <taxon>Alteromonas/Salinimonas group</taxon>
        <taxon>Alteromonas</taxon>
    </lineage>
</organism>
<dbReference type="InterPro" id="IPR000160">
    <property type="entry name" value="GGDEF_dom"/>
</dbReference>
<dbReference type="Proteomes" id="UP000264779">
    <property type="component" value="Unassembled WGS sequence"/>
</dbReference>
<comment type="cofactor">
    <cofactor evidence="1">
        <name>Mg(2+)</name>
        <dbReference type="ChEBI" id="CHEBI:18420"/>
    </cofactor>
</comment>
<protein>
    <recommendedName>
        <fullName evidence="2">diguanylate cyclase</fullName>
        <ecNumber evidence="2">2.7.7.65</ecNumber>
    </recommendedName>
</protein>
<dbReference type="PANTHER" id="PTHR45138">
    <property type="entry name" value="REGULATORY COMPONENTS OF SENSORY TRANSDUCTION SYSTEM"/>
    <property type="match status" value="1"/>
</dbReference>
<dbReference type="GO" id="GO:0043709">
    <property type="term" value="P:cell adhesion involved in single-species biofilm formation"/>
    <property type="evidence" value="ECO:0007669"/>
    <property type="project" value="TreeGrafter"/>
</dbReference>
<name>A0A358DXI6_9ALTE</name>
<evidence type="ECO:0000313" key="5">
    <source>
        <dbReference type="EMBL" id="HBU50663.1"/>
    </source>
</evidence>
<dbReference type="EC" id="2.7.7.65" evidence="2"/>
<dbReference type="EMBL" id="DONK01000077">
    <property type="protein sequence ID" value="HBU50663.1"/>
    <property type="molecule type" value="Genomic_DNA"/>
</dbReference>
<feature type="non-terminal residue" evidence="5">
    <location>
        <position position="1"/>
    </location>
</feature>
<dbReference type="AlphaFoldDB" id="A0A358DXI6"/>
<dbReference type="Pfam" id="PF00990">
    <property type="entry name" value="GGDEF"/>
    <property type="match status" value="1"/>
</dbReference>
<dbReference type="NCBIfam" id="TIGR00254">
    <property type="entry name" value="GGDEF"/>
    <property type="match status" value="1"/>
</dbReference>
<dbReference type="InterPro" id="IPR029787">
    <property type="entry name" value="Nucleotide_cyclase"/>
</dbReference>
<dbReference type="InterPro" id="IPR050469">
    <property type="entry name" value="Diguanylate_Cyclase"/>
</dbReference>
<dbReference type="InterPro" id="IPR043128">
    <property type="entry name" value="Rev_trsase/Diguanyl_cyclase"/>
</dbReference>
<dbReference type="PANTHER" id="PTHR45138:SF9">
    <property type="entry name" value="DIGUANYLATE CYCLASE DGCM-RELATED"/>
    <property type="match status" value="1"/>
</dbReference>
<dbReference type="GO" id="GO:0005886">
    <property type="term" value="C:plasma membrane"/>
    <property type="evidence" value="ECO:0007669"/>
    <property type="project" value="TreeGrafter"/>
</dbReference>
<dbReference type="Gene3D" id="3.30.70.270">
    <property type="match status" value="1"/>
</dbReference>
<dbReference type="SUPFAM" id="SSF55073">
    <property type="entry name" value="Nucleotide cyclase"/>
    <property type="match status" value="1"/>
</dbReference>
<accession>A0A358DXI6</accession>
<feature type="domain" description="GGDEF" evidence="4">
    <location>
        <begin position="25"/>
        <end position="154"/>
    </location>
</feature>
<gene>
    <name evidence="5" type="ORF">DEB45_05320</name>
</gene>
<evidence type="ECO:0000256" key="3">
    <source>
        <dbReference type="ARBA" id="ARBA00034247"/>
    </source>
</evidence>
<dbReference type="GO" id="GO:1902201">
    <property type="term" value="P:negative regulation of bacterial-type flagellum-dependent cell motility"/>
    <property type="evidence" value="ECO:0007669"/>
    <property type="project" value="TreeGrafter"/>
</dbReference>
<comment type="caution">
    <text evidence="5">The sequence shown here is derived from an EMBL/GenBank/DDBJ whole genome shotgun (WGS) entry which is preliminary data.</text>
</comment>